<keyword evidence="3" id="KW-1133">Transmembrane helix</keyword>
<proteinExistence type="predicted"/>
<evidence type="ECO:0000256" key="3">
    <source>
        <dbReference type="SAM" id="Phobius"/>
    </source>
</evidence>
<accession>A0A8S1DBF8</accession>
<dbReference type="GO" id="GO:0005737">
    <property type="term" value="C:cytoplasm"/>
    <property type="evidence" value="ECO:0007669"/>
    <property type="project" value="TreeGrafter"/>
</dbReference>
<keyword evidence="3" id="KW-0472">Membrane</keyword>
<evidence type="ECO:0000313" key="5">
    <source>
        <dbReference type="EMBL" id="CAB3378415.1"/>
    </source>
</evidence>
<dbReference type="InterPro" id="IPR022272">
    <property type="entry name" value="Lipocalin_CS"/>
</dbReference>
<feature type="domain" description="Lipocalin/cytosolic fatty-acid binding" evidence="4">
    <location>
        <begin position="85"/>
        <end position="231"/>
    </location>
</feature>
<dbReference type="GO" id="GO:0000302">
    <property type="term" value="P:response to reactive oxygen species"/>
    <property type="evidence" value="ECO:0007669"/>
    <property type="project" value="TreeGrafter"/>
</dbReference>
<dbReference type="PANTHER" id="PTHR10612">
    <property type="entry name" value="APOLIPOPROTEIN D"/>
    <property type="match status" value="1"/>
</dbReference>
<dbReference type="Gene3D" id="2.40.128.20">
    <property type="match status" value="1"/>
</dbReference>
<gene>
    <name evidence="5" type="ORF">CLODIP_2_CD09869</name>
</gene>
<dbReference type="GO" id="GO:0031409">
    <property type="term" value="F:pigment binding"/>
    <property type="evidence" value="ECO:0007669"/>
    <property type="project" value="InterPro"/>
</dbReference>
<dbReference type="PROSITE" id="PS00213">
    <property type="entry name" value="LIPOCALIN"/>
    <property type="match status" value="1"/>
</dbReference>
<feature type="transmembrane region" description="Helical" evidence="3">
    <location>
        <begin position="52"/>
        <end position="72"/>
    </location>
</feature>
<dbReference type="PANTHER" id="PTHR10612:SF49">
    <property type="entry name" value="APOLIPOPROTEIN D-LIKE PROTEIN"/>
    <property type="match status" value="1"/>
</dbReference>
<dbReference type="EMBL" id="CADEPI010000163">
    <property type="protein sequence ID" value="CAB3378415.1"/>
    <property type="molecule type" value="Genomic_DNA"/>
</dbReference>
<dbReference type="Pfam" id="PF08212">
    <property type="entry name" value="Lipocalin_2"/>
    <property type="match status" value="1"/>
</dbReference>
<dbReference type="PRINTS" id="PR01273">
    <property type="entry name" value="INVTBRTCOLOR"/>
</dbReference>
<evidence type="ECO:0000313" key="6">
    <source>
        <dbReference type="Proteomes" id="UP000494165"/>
    </source>
</evidence>
<dbReference type="OrthoDB" id="6728016at2759"/>
<evidence type="ECO:0000256" key="2">
    <source>
        <dbReference type="SAM" id="MobiDB-lite"/>
    </source>
</evidence>
<name>A0A8S1DBF8_9INSE</name>
<sequence>MTQGESREGYTKTAVLAVLDSLAEKPSSRADTLAPLPRNISLSLKGRTTMKVIIALVVSVLGLVHGHTYHLGVTCPNVEPMPNFNLEKFLGLWYVIQKSSTASNCLVNNYTRTADGDIRLEQNSEHFLLGLGDVDHVYRYTGVLKQPDRYNPAAMRVKFPLSVAGDASYIVFDTDYDSYAAVFTCQKLAIAHRRSATILSRKPTLNQAQVLKLRNKLNDVGVDPHDLSIIKQDECHKISTDDSGLNINIDEKTFTAQSAAEVVRKAGEKIGDGIETVASGVSKVYNTVRGDKDKESNDKADLIERDAEWLP</sequence>
<reference evidence="5 6" key="1">
    <citation type="submission" date="2020-04" db="EMBL/GenBank/DDBJ databases">
        <authorList>
            <person name="Alioto T."/>
            <person name="Alioto T."/>
            <person name="Gomez Garrido J."/>
        </authorList>
    </citation>
    <scope>NUCLEOTIDE SEQUENCE [LARGE SCALE GENOMIC DNA]</scope>
</reference>
<dbReference type="InterPro" id="IPR000566">
    <property type="entry name" value="Lipocln_cytosolic_FA-bd_dom"/>
</dbReference>
<feature type="region of interest" description="Disordered" evidence="2">
    <location>
        <begin position="291"/>
        <end position="311"/>
    </location>
</feature>
<dbReference type="InterPro" id="IPR003057">
    <property type="entry name" value="Invtbrt_color"/>
</dbReference>
<keyword evidence="3" id="KW-0812">Transmembrane</keyword>
<protein>
    <recommendedName>
        <fullName evidence="4">Lipocalin/cytosolic fatty-acid binding domain-containing protein</fullName>
    </recommendedName>
</protein>
<dbReference type="GO" id="GO:0006629">
    <property type="term" value="P:lipid metabolic process"/>
    <property type="evidence" value="ECO:0007669"/>
    <property type="project" value="TreeGrafter"/>
</dbReference>
<dbReference type="AlphaFoldDB" id="A0A8S1DBF8"/>
<organism evidence="5 6">
    <name type="scientific">Cloeon dipterum</name>
    <dbReference type="NCBI Taxonomy" id="197152"/>
    <lineage>
        <taxon>Eukaryota</taxon>
        <taxon>Metazoa</taxon>
        <taxon>Ecdysozoa</taxon>
        <taxon>Arthropoda</taxon>
        <taxon>Hexapoda</taxon>
        <taxon>Insecta</taxon>
        <taxon>Pterygota</taxon>
        <taxon>Palaeoptera</taxon>
        <taxon>Ephemeroptera</taxon>
        <taxon>Pisciforma</taxon>
        <taxon>Baetidae</taxon>
        <taxon>Cloeon</taxon>
    </lineage>
</organism>
<comment type="caution">
    <text evidence="5">The sequence shown here is derived from an EMBL/GenBank/DDBJ whole genome shotgun (WGS) entry which is preliminary data.</text>
</comment>
<keyword evidence="6" id="KW-1185">Reference proteome</keyword>
<keyword evidence="1" id="KW-1015">Disulfide bond</keyword>
<evidence type="ECO:0000259" key="4">
    <source>
        <dbReference type="Pfam" id="PF08212"/>
    </source>
</evidence>
<evidence type="ECO:0000256" key="1">
    <source>
        <dbReference type="ARBA" id="ARBA00023157"/>
    </source>
</evidence>
<dbReference type="SUPFAM" id="SSF50814">
    <property type="entry name" value="Lipocalins"/>
    <property type="match status" value="1"/>
</dbReference>
<dbReference type="Proteomes" id="UP000494165">
    <property type="component" value="Unassembled WGS sequence"/>
</dbReference>
<dbReference type="InterPro" id="IPR012674">
    <property type="entry name" value="Calycin"/>
</dbReference>